<evidence type="ECO:0000313" key="1">
    <source>
        <dbReference type="EMBL" id="RST97288.1"/>
    </source>
</evidence>
<accession>A0A429ZU75</accession>
<proteinExistence type="predicted"/>
<comment type="caution">
    <text evidence="1">The sequence shown here is derived from an EMBL/GenBank/DDBJ whole genome shotgun (WGS) entry which is preliminary data.</text>
</comment>
<organism evidence="1 2">
    <name type="scientific">Vagococcus salmoninarum</name>
    <dbReference type="NCBI Taxonomy" id="2739"/>
    <lineage>
        <taxon>Bacteria</taxon>
        <taxon>Bacillati</taxon>
        <taxon>Bacillota</taxon>
        <taxon>Bacilli</taxon>
        <taxon>Lactobacillales</taxon>
        <taxon>Enterococcaceae</taxon>
        <taxon>Vagococcus</taxon>
    </lineage>
</organism>
<dbReference type="Proteomes" id="UP000287239">
    <property type="component" value="Unassembled WGS sequence"/>
</dbReference>
<dbReference type="OrthoDB" id="3183968at2"/>
<reference evidence="1 2" key="1">
    <citation type="submission" date="2017-05" db="EMBL/GenBank/DDBJ databases">
        <title>Vagococcus spp. assemblies.</title>
        <authorList>
            <person name="Gulvik C.A."/>
        </authorList>
    </citation>
    <scope>NUCLEOTIDE SEQUENCE [LARGE SCALE GENOMIC DNA]</scope>
    <source>
        <strain evidence="1 2">NCFB 2777</strain>
    </source>
</reference>
<dbReference type="RefSeq" id="WP_126778551.1">
    <property type="nucleotide sequence ID" value="NZ_NGJU01000003.1"/>
</dbReference>
<evidence type="ECO:0000313" key="2">
    <source>
        <dbReference type="Proteomes" id="UP000287239"/>
    </source>
</evidence>
<dbReference type="GeneID" id="98567383"/>
<keyword evidence="2" id="KW-1185">Reference proteome</keyword>
<dbReference type="EMBL" id="NGJU01000003">
    <property type="protein sequence ID" value="RST97288.1"/>
    <property type="molecule type" value="Genomic_DNA"/>
</dbReference>
<name>A0A429ZU75_9ENTE</name>
<gene>
    <name evidence="1" type="ORF">CBF35_03305</name>
</gene>
<sequence length="183" mass="19984">MTKRRLGVLLLSLLIVGSIYTTYALFNSSQTKKGIITTGKVKIALNDLDGLGNPFTEPSAKMVPGDDMQRIVTVKNEGNKPVFVRVKATKELVDAKVDFSRDDLALISLNYATDWQVGADDYYYYQSPLVAGGETTPLFTQVSLSKEADNRFSDQKIAITLQADGVQADNNGLNSLEASGWPN</sequence>
<dbReference type="AlphaFoldDB" id="A0A429ZU75"/>
<protein>
    <submittedName>
        <fullName evidence="1">Uncharacterized protein</fullName>
    </submittedName>
</protein>